<sequence>MTKTGKPDSYWRDICIKYAQGKYQFSTGKRPGAKKWKKALEKIDACPLQSHSATKDLFGRSLQCSCGFHKFFIRSSINAISGPSFSLHFIFIRSSINATSGPSFSLHFTATPHCYSNQLERFRKVIHEADQVWVAKCLYEPTGQLRQKLHACWFYPPLMPKPSPPEPGWYSRQRLFIWAPMRTWGISLKCPQCSLRMNSSGIYRKVREVIDVDSRYCLVGGDYPRCSKCAPPVCPWSQEILSQVDVAHRSLFPSVLMTQLALDRRCMTFLKPRTSGNSSSYMQSAIEEAHSEEWTRQTIRYLSDCEHHMKMATFVPSAAVYPPPPPFRPLPLAQWFETVHSNDILSHVDEMKGVITSTYGRILKMDSTKKITKKLAGVIGDSAAWMTNIGVSSVAKLFHPWKSTVRLDSGIFEWDQKDVQRLKEAKRGEWRNSHSGHPPTEEQLLASISPGELKRHCRRRTRGVEEMRRMISGLLQSMWDLTDTTGLHLVNCDSMRHVWEKQQKHLECLQDPAGVLLYTKVGTLQKGGKELDVLRCGRGSSSLESFHGHQCAFIPGWRCNAVHMQMYMLEGVSRWNMGRAKEAVDVEGASTLRSFDVRLMSHLNNLSRRVHGCALVSEFTPPGKPTSERIAVEYLLAQTNRGDLLLAPSRVPEVPSQVIEEEDEPDDTISMPDIVCQSAGDPPSAVEGDAEPGPLVTQVQVHVPEVPLQVIEEEDEPDDTISMPDIVCQSAGDPPSAVEGDAEPGPLVTHTSQCDSRGIVGWDAVDALSAYLVGLNRTITALSAKEEADIVHLYTSLHAMDQKPSSYTQKARKKARASGGPWRASRKPSGSAPGQQAAERLYMTHGQAAQDPEDHRVSECVCLRLAKEFEQSRNRPKDMNGKTLPIPQSIVSVYSHIRQLLEDSSVIVVQTTLALLPVNTTTVSAWLLRRDKRKDRNMLLQGTVLPQQLYLAKEPLPPINTLPAAPVQHAHEEMMFEEPENRQGEAFPRQRTLAANKPVVILPPPPPPQFPPQFGPAPFLQAPPFSYAPPFPHFPFPHAPPFPGEPPRKRLTKEKYHYTCKGCGQDKSKRTGHTQQKGRWYCPESGQTLDDWKWSSPPPKTTSKTSDQVLTASSFSDDGLANILQRQNDITSILVKQQKQSTLPQREIPVFSGDVLSYRPFIRAFEHIIENKTEGSADRLYFLDQYTSGLPRNLVRSCLHMSPERGYEKAKALLQEHYGDEFKICSAYMTKALEWPPIKAEDLNAFVIFLRSCCNAMEEMSYCNEINLSSNMKILIMKLPYRLRERWRSYVCDFQERHNRRPQFSDLVSLLERQVRIASDPVYGNIQDRPIRATERQQIKTKPKSIGNSFATSASILSTQQAKGNHLQVPCSLCCSNHTLENCSIFRKKKHREKLDFFKEKGFCFGCLTQGHISKHCRQKLICTVCSKQHPSLLHVENVEQRTNQREKGDASEAVKTVASLGTGAGTGAGNVLSVLPVRIKAGKGENTITVYAFLDPGSSATFCTERLMSQLNIKGRKTSILLRTMSSEKKVPTYVVSGLEISGLYGDNFTQLPDVFTQREMPVTADNIPSKQDLARWPYLQKVNIPEIDGNIELLIGMNASKIMEPWEIINSQGEGPYAVKTLVGWVVNGPLRGSESSIHNDCQSATINRISIANLEKLYCIAQIQERTRRAHGRH</sequence>
<evidence type="ECO:0000313" key="4">
    <source>
        <dbReference type="Proteomes" id="UP001174136"/>
    </source>
</evidence>
<protein>
    <recommendedName>
        <fullName evidence="2">DUF6729 domain-containing protein</fullName>
    </recommendedName>
</protein>
<gene>
    <name evidence="3" type="ORF">N1851_002228</name>
</gene>
<dbReference type="Proteomes" id="UP001174136">
    <property type="component" value="Unassembled WGS sequence"/>
</dbReference>
<accession>A0AA47NC30</accession>
<comment type="caution">
    <text evidence="3">The sequence shown here is derived from an EMBL/GenBank/DDBJ whole genome shotgun (WGS) entry which is preliminary data.</text>
</comment>
<dbReference type="PANTHER" id="PTHR47331:SF3">
    <property type="match status" value="1"/>
</dbReference>
<proteinExistence type="predicted"/>
<dbReference type="EMBL" id="JAOPHQ010000287">
    <property type="protein sequence ID" value="KAK0155426.1"/>
    <property type="molecule type" value="Genomic_DNA"/>
</dbReference>
<evidence type="ECO:0000259" key="2">
    <source>
        <dbReference type="Pfam" id="PF20499"/>
    </source>
</evidence>
<name>A0AA47NC30_MERPO</name>
<dbReference type="PANTHER" id="PTHR47331">
    <property type="entry name" value="PHD-TYPE DOMAIN-CONTAINING PROTEIN"/>
    <property type="match status" value="1"/>
</dbReference>
<keyword evidence="4" id="KW-1185">Reference proteome</keyword>
<reference evidence="3" key="1">
    <citation type="journal article" date="2023" name="Front. Mar. Sci.">
        <title>A new Merluccius polli reference genome to investigate the effects of global change in West African waters.</title>
        <authorList>
            <person name="Mateo J.L."/>
            <person name="Blanco-Fernandez C."/>
            <person name="Garcia-Vazquez E."/>
            <person name="Machado-Schiaffino G."/>
        </authorList>
    </citation>
    <scope>NUCLEOTIDE SEQUENCE</scope>
    <source>
        <strain evidence="3">C29</strain>
        <tissue evidence="3">Fin</tissue>
    </source>
</reference>
<feature type="domain" description="DUF6729" evidence="2">
    <location>
        <begin position="122"/>
        <end position="345"/>
    </location>
</feature>
<evidence type="ECO:0000256" key="1">
    <source>
        <dbReference type="SAM" id="MobiDB-lite"/>
    </source>
</evidence>
<organism evidence="3 4">
    <name type="scientific">Merluccius polli</name>
    <name type="common">Benguela hake</name>
    <name type="synonym">Merluccius cadenati</name>
    <dbReference type="NCBI Taxonomy" id="89951"/>
    <lineage>
        <taxon>Eukaryota</taxon>
        <taxon>Metazoa</taxon>
        <taxon>Chordata</taxon>
        <taxon>Craniata</taxon>
        <taxon>Vertebrata</taxon>
        <taxon>Euteleostomi</taxon>
        <taxon>Actinopterygii</taxon>
        <taxon>Neopterygii</taxon>
        <taxon>Teleostei</taxon>
        <taxon>Neoteleostei</taxon>
        <taxon>Acanthomorphata</taxon>
        <taxon>Zeiogadaria</taxon>
        <taxon>Gadariae</taxon>
        <taxon>Gadiformes</taxon>
        <taxon>Gadoidei</taxon>
        <taxon>Merlucciidae</taxon>
        <taxon>Merluccius</taxon>
    </lineage>
</organism>
<evidence type="ECO:0000313" key="3">
    <source>
        <dbReference type="EMBL" id="KAK0155426.1"/>
    </source>
</evidence>
<dbReference type="InterPro" id="IPR046616">
    <property type="entry name" value="DUF6729"/>
</dbReference>
<feature type="region of interest" description="Disordered" evidence="1">
    <location>
        <begin position="802"/>
        <end position="836"/>
    </location>
</feature>
<dbReference type="Pfam" id="PF20499">
    <property type="entry name" value="DUF6729"/>
    <property type="match status" value="1"/>
</dbReference>